<feature type="compositionally biased region" description="Polar residues" evidence="2">
    <location>
        <begin position="1"/>
        <end position="14"/>
    </location>
</feature>
<dbReference type="STRING" id="759272.G0S0N8"/>
<dbReference type="Proteomes" id="UP000008066">
    <property type="component" value="Unassembled WGS sequence"/>
</dbReference>
<evidence type="ECO:0000313" key="5">
    <source>
        <dbReference type="Proteomes" id="UP000008066"/>
    </source>
</evidence>
<keyword evidence="5" id="KW-1185">Reference proteome</keyword>
<dbReference type="Pfam" id="PF03959">
    <property type="entry name" value="FSH1"/>
    <property type="match status" value="1"/>
</dbReference>
<dbReference type="InterPro" id="IPR050593">
    <property type="entry name" value="LovG"/>
</dbReference>
<accession>G0S0N8</accession>
<dbReference type="PANTHER" id="PTHR48070">
    <property type="entry name" value="ESTERASE OVCA2"/>
    <property type="match status" value="1"/>
</dbReference>
<keyword evidence="1" id="KW-0378">Hydrolase</keyword>
<dbReference type="EMBL" id="GL988039">
    <property type="protein sequence ID" value="EGS22598.1"/>
    <property type="molecule type" value="Genomic_DNA"/>
</dbReference>
<dbReference type="RefSeq" id="XP_006691590.1">
    <property type="nucleotide sequence ID" value="XM_006691527.1"/>
</dbReference>
<dbReference type="GO" id="GO:0005634">
    <property type="term" value="C:nucleus"/>
    <property type="evidence" value="ECO:0007669"/>
    <property type="project" value="TreeGrafter"/>
</dbReference>
<organism evidence="5">
    <name type="scientific">Chaetomium thermophilum (strain DSM 1495 / CBS 144.50 / IMI 039719)</name>
    <name type="common">Thermochaetoides thermophila</name>
    <dbReference type="NCBI Taxonomy" id="759272"/>
    <lineage>
        <taxon>Eukaryota</taxon>
        <taxon>Fungi</taxon>
        <taxon>Dikarya</taxon>
        <taxon>Ascomycota</taxon>
        <taxon>Pezizomycotina</taxon>
        <taxon>Sordariomycetes</taxon>
        <taxon>Sordariomycetidae</taxon>
        <taxon>Sordariales</taxon>
        <taxon>Chaetomiaceae</taxon>
        <taxon>Thermochaetoides</taxon>
    </lineage>
</organism>
<dbReference type="GeneID" id="18255107"/>
<proteinExistence type="predicted"/>
<name>G0S0N8_CHATD</name>
<dbReference type="eggNOG" id="KOG2551">
    <property type="taxonomic scope" value="Eukaryota"/>
</dbReference>
<dbReference type="OrthoDB" id="2094269at2759"/>
<dbReference type="KEGG" id="cthr:CTHT_0010690"/>
<dbReference type="Gene3D" id="3.40.50.1820">
    <property type="entry name" value="alpha/beta hydrolase"/>
    <property type="match status" value="1"/>
</dbReference>
<dbReference type="InterPro" id="IPR029058">
    <property type="entry name" value="AB_hydrolase_fold"/>
</dbReference>
<dbReference type="OMA" id="CYSGFIA"/>
<feature type="region of interest" description="Disordered" evidence="2">
    <location>
        <begin position="1"/>
        <end position="35"/>
    </location>
</feature>
<gene>
    <name evidence="4" type="ORF">CTHT_0010690</name>
</gene>
<dbReference type="InterPro" id="IPR005645">
    <property type="entry name" value="FSH-like_dom"/>
</dbReference>
<feature type="domain" description="Serine hydrolase" evidence="3">
    <location>
        <begin position="36"/>
        <end position="279"/>
    </location>
</feature>
<sequence length="300" mass="32588">MGDAAQSSSGTNIPTGAAAEVRGTPKPKPTPPPKREVKILMLHGYTQSGPLFRAKTRALEKLLVKLLSPANIFPRLVYATAPNRLSAKDIPGFTPRSGEEEKEELEAWAWFRKDEATGRYRFVKEGMERVAEVISNPNGEFAVTGDGDPVPEGPFDGVVGFSQGGCAAGMVASVLEHISPDGKFRRAPEEHAEWAKKVREANGGTALKFAVIYSGFWAVPEDLGWLYEPKIRTPTMHFLGSLDTVVEHSRSEGLIERCEEPVVLTHPGGHYVPISKEWAVPLAGFIRKCVDGEGNGKASL</sequence>
<dbReference type="GO" id="GO:0005737">
    <property type="term" value="C:cytoplasm"/>
    <property type="evidence" value="ECO:0007669"/>
    <property type="project" value="TreeGrafter"/>
</dbReference>
<evidence type="ECO:0000256" key="2">
    <source>
        <dbReference type="SAM" id="MobiDB-lite"/>
    </source>
</evidence>
<evidence type="ECO:0000256" key="1">
    <source>
        <dbReference type="ARBA" id="ARBA00022801"/>
    </source>
</evidence>
<evidence type="ECO:0000313" key="4">
    <source>
        <dbReference type="EMBL" id="EGS22598.1"/>
    </source>
</evidence>
<dbReference type="GO" id="GO:0016787">
    <property type="term" value="F:hydrolase activity"/>
    <property type="evidence" value="ECO:0007669"/>
    <property type="project" value="UniProtKB-KW"/>
</dbReference>
<dbReference type="PANTHER" id="PTHR48070:SF6">
    <property type="entry name" value="ESTERASE OVCA2"/>
    <property type="match status" value="1"/>
</dbReference>
<protein>
    <recommendedName>
        <fullName evidence="3">Serine hydrolase domain-containing protein</fullName>
    </recommendedName>
</protein>
<dbReference type="HOGENOM" id="CLU_051938_2_0_1"/>
<dbReference type="GO" id="GO:0019748">
    <property type="term" value="P:secondary metabolic process"/>
    <property type="evidence" value="ECO:0007669"/>
    <property type="project" value="TreeGrafter"/>
</dbReference>
<evidence type="ECO:0000259" key="3">
    <source>
        <dbReference type="Pfam" id="PF03959"/>
    </source>
</evidence>
<reference evidence="4 5" key="1">
    <citation type="journal article" date="2011" name="Cell">
        <title>Insight into structure and assembly of the nuclear pore complex by utilizing the genome of a eukaryotic thermophile.</title>
        <authorList>
            <person name="Amlacher S."/>
            <person name="Sarges P."/>
            <person name="Flemming D."/>
            <person name="van Noort V."/>
            <person name="Kunze R."/>
            <person name="Devos D.P."/>
            <person name="Arumugam M."/>
            <person name="Bork P."/>
            <person name="Hurt E."/>
        </authorList>
    </citation>
    <scope>NUCLEOTIDE SEQUENCE [LARGE SCALE GENOMIC DNA]</scope>
    <source>
        <strain evidence="5">DSM 1495 / CBS 144.50 / IMI 039719</strain>
    </source>
</reference>
<dbReference type="AlphaFoldDB" id="G0S0N8"/>
<dbReference type="SUPFAM" id="SSF53474">
    <property type="entry name" value="alpha/beta-Hydrolases"/>
    <property type="match status" value="1"/>
</dbReference>